<gene>
    <name evidence="2" type="ORF">DFR50_101351</name>
</gene>
<dbReference type="InterPro" id="IPR050471">
    <property type="entry name" value="AB_hydrolase"/>
</dbReference>
<dbReference type="GO" id="GO:0046503">
    <property type="term" value="P:glycerolipid catabolic process"/>
    <property type="evidence" value="ECO:0007669"/>
    <property type="project" value="TreeGrafter"/>
</dbReference>
<keyword evidence="3" id="KW-1185">Reference proteome</keyword>
<evidence type="ECO:0000259" key="1">
    <source>
        <dbReference type="Pfam" id="PF00561"/>
    </source>
</evidence>
<dbReference type="GO" id="GO:0004806">
    <property type="term" value="F:triacylglycerol lipase activity"/>
    <property type="evidence" value="ECO:0007669"/>
    <property type="project" value="TreeGrafter"/>
</dbReference>
<dbReference type="RefSeq" id="WP_113887438.1">
    <property type="nucleotide sequence ID" value="NZ_QNRK01000001.1"/>
</dbReference>
<dbReference type="EMBL" id="QNRK01000001">
    <property type="protein sequence ID" value="RBP18403.1"/>
    <property type="molecule type" value="Genomic_DNA"/>
</dbReference>
<dbReference type="Proteomes" id="UP000253529">
    <property type="component" value="Unassembled WGS sequence"/>
</dbReference>
<protein>
    <submittedName>
        <fullName evidence="2">Pimeloyl-ACP methyl ester carboxylesterase</fullName>
    </submittedName>
</protein>
<dbReference type="InterPro" id="IPR029058">
    <property type="entry name" value="AB_hydrolase_fold"/>
</dbReference>
<dbReference type="AlphaFoldDB" id="A0A366FUP6"/>
<dbReference type="Pfam" id="PF00561">
    <property type="entry name" value="Abhydrolase_1"/>
    <property type="match status" value="1"/>
</dbReference>
<dbReference type="Gene3D" id="3.40.50.1820">
    <property type="entry name" value="alpha/beta hydrolase"/>
    <property type="match status" value="1"/>
</dbReference>
<dbReference type="PANTHER" id="PTHR43433:SF5">
    <property type="entry name" value="AB HYDROLASE-1 DOMAIN-CONTAINING PROTEIN"/>
    <property type="match status" value="1"/>
</dbReference>
<name>A0A366FUP6_9HYPH</name>
<dbReference type="OrthoDB" id="9798888at2"/>
<evidence type="ECO:0000313" key="2">
    <source>
        <dbReference type="EMBL" id="RBP18403.1"/>
    </source>
</evidence>
<accession>A0A366FUP6</accession>
<sequence>MPRVRANGIDIAYESLGREGDPAILLIHGLATPLTGWPDSLCDGLVGRGFRIVRFDNRDIGRSTFFPELGVPDIGALMTTARAGGQAAPPYPLDAMAADAAGLLDALGIARAHIAGLSMGGMIAQLVALNHPERAASLVSIMSTTGRRGLEPAKPEAMRALMAVPASASRADRLATAVAAVRAISGSGFPQTEAELAAYVGRSIDYTPFDPPAAARHMAAIVAAPPRHERLNGLRLPALVLHGSEDPVIPPAHGEDTALSIPGARLVIVPGMGHDLKEAMMPTWIDAIGDFANEVEATRA</sequence>
<evidence type="ECO:0000313" key="3">
    <source>
        <dbReference type="Proteomes" id="UP000253529"/>
    </source>
</evidence>
<organism evidence="2 3">
    <name type="scientific">Roseiarcus fermentans</name>
    <dbReference type="NCBI Taxonomy" id="1473586"/>
    <lineage>
        <taxon>Bacteria</taxon>
        <taxon>Pseudomonadati</taxon>
        <taxon>Pseudomonadota</taxon>
        <taxon>Alphaproteobacteria</taxon>
        <taxon>Hyphomicrobiales</taxon>
        <taxon>Roseiarcaceae</taxon>
        <taxon>Roseiarcus</taxon>
    </lineage>
</organism>
<proteinExistence type="predicted"/>
<dbReference type="SUPFAM" id="SSF53474">
    <property type="entry name" value="alpha/beta-Hydrolases"/>
    <property type="match status" value="1"/>
</dbReference>
<reference evidence="2 3" key="1">
    <citation type="submission" date="2018-06" db="EMBL/GenBank/DDBJ databases">
        <title>Genomic Encyclopedia of Type Strains, Phase IV (KMG-IV): sequencing the most valuable type-strain genomes for metagenomic binning, comparative biology and taxonomic classification.</title>
        <authorList>
            <person name="Goeker M."/>
        </authorList>
    </citation>
    <scope>NUCLEOTIDE SEQUENCE [LARGE SCALE GENOMIC DNA]</scope>
    <source>
        <strain evidence="2 3">DSM 24875</strain>
    </source>
</reference>
<comment type="caution">
    <text evidence="2">The sequence shown here is derived from an EMBL/GenBank/DDBJ whole genome shotgun (WGS) entry which is preliminary data.</text>
</comment>
<feature type="domain" description="AB hydrolase-1" evidence="1">
    <location>
        <begin position="22"/>
        <end position="276"/>
    </location>
</feature>
<dbReference type="InterPro" id="IPR000073">
    <property type="entry name" value="AB_hydrolase_1"/>
</dbReference>
<dbReference type="PANTHER" id="PTHR43433">
    <property type="entry name" value="HYDROLASE, ALPHA/BETA FOLD FAMILY PROTEIN"/>
    <property type="match status" value="1"/>
</dbReference>